<evidence type="ECO:0000256" key="1">
    <source>
        <dbReference type="SAM" id="Coils"/>
    </source>
</evidence>
<evidence type="ECO:0000313" key="3">
    <source>
        <dbReference type="EMBL" id="QGO07210.1"/>
    </source>
</evidence>
<feature type="coiled-coil region" evidence="1">
    <location>
        <begin position="181"/>
        <end position="215"/>
    </location>
</feature>
<keyword evidence="1" id="KW-0175">Coiled coil</keyword>
<dbReference type="AlphaFoldDB" id="A0A9Q6PTH1"/>
<sequence length="879" mass="99664">MPGAGHSLLSLLGQRRPYTTHQAGSSTPNKFHYLLDEHRAKLLAQESAYRSISKPKGFADPMNNAKRIIIKLAYDPESLLAPGLIVLDCHLTVPSFFRKRPDHDSTQLQPLQGHAHWTLKYKEHTDRPQDPPNEARLYYRYQQQGQPPEIGLVDYKNGRPLSAEVEGQLKEQAIAFMMPLITEVDRFLQAFEKRKANLEREITEANTQLSTATGLSEKLSLALKLRDLYKQWLQLIGEENYKHVKNLRNNVLSRTDEDGFTVQSASGRLTKGKLDEIWRVAAKAAMSGLRDIADQLKFEQAQSSEGHAAATSAAPKQHGKHGKKSRRAKKASRRGKGKADQRPERRQKENLEIYFKRNDHFLATFLQLEKVLIQGDLARFDQLLQEDAFNNTCILFSLSSEALKELCRPEKIAFLKSIISTQKDALILGVKDHKTVLVDMFKSAIEFANVELLLELNKLKLNADEILFEETRKSLLHHLVDSADQFNNEDACAWLLSTLDNQGFRCRHTQKTATIDFHDNPLQLTGLQLAAWQGFTGLARCAVKIGARDNLARVHYRHEGGQQETYRITATDFVVAAYLQDDGSSKREELYELLLVLCSSHSKREVSHILASNRVLWFDAIKDKRENELEKTLHLISLSSTVASTDLYKQKSEAEFGERAYAIYDGAIKTFRKQRSHAEAHQDQHSIVLACMGEAVAWLTLLRVTMDCNICHNPTPGATEALTRQLLRGIGSLRKEYRPGMEFKTDLDILPGRGKSGGGMRFDPDHIMEIVVGLILQLQPKSDFKQVMAWMQRQVLVGLKGEEFEKLKNVRRHVQAGFDTMPTERPVNTALARRVAQSQSTEDETKVDDATDDPRMLFLQHQQEANDTGIRSVQEYECG</sequence>
<feature type="compositionally biased region" description="Basic and acidic residues" evidence="2">
    <location>
        <begin position="337"/>
        <end position="348"/>
    </location>
</feature>
<keyword evidence="4" id="KW-1185">Reference proteome</keyword>
<organism evidence="3 4">
    <name type="scientific">Piscirickettsia salmonis</name>
    <dbReference type="NCBI Taxonomy" id="1238"/>
    <lineage>
        <taxon>Bacteria</taxon>
        <taxon>Pseudomonadati</taxon>
        <taxon>Pseudomonadota</taxon>
        <taxon>Gammaproteobacteria</taxon>
        <taxon>Thiotrichales</taxon>
        <taxon>Piscirickettsiaceae</taxon>
        <taxon>Piscirickettsia</taxon>
    </lineage>
</organism>
<dbReference type="Proteomes" id="UP000422232">
    <property type="component" value="Chromosome"/>
</dbReference>
<gene>
    <name evidence="3" type="ORF">Psal009_03149</name>
</gene>
<feature type="region of interest" description="Disordered" evidence="2">
    <location>
        <begin position="303"/>
        <end position="348"/>
    </location>
</feature>
<evidence type="ECO:0000313" key="4">
    <source>
        <dbReference type="Proteomes" id="UP000422232"/>
    </source>
</evidence>
<feature type="compositionally biased region" description="Basic residues" evidence="2">
    <location>
        <begin position="317"/>
        <end position="336"/>
    </location>
</feature>
<protein>
    <submittedName>
        <fullName evidence="3">Uncharacterized protein</fullName>
    </submittedName>
</protein>
<evidence type="ECO:0000256" key="2">
    <source>
        <dbReference type="SAM" id="MobiDB-lite"/>
    </source>
</evidence>
<dbReference type="EMBL" id="CP038908">
    <property type="protein sequence ID" value="QGO07210.1"/>
    <property type="molecule type" value="Genomic_DNA"/>
</dbReference>
<reference evidence="3 4" key="1">
    <citation type="submission" date="2019-04" db="EMBL/GenBank/DDBJ databases">
        <title>Complete genome sequencing of Piscirickettsia salmonis strain Psal-009.</title>
        <authorList>
            <person name="Schober I."/>
            <person name="Bunk B."/>
            <person name="Sproer C."/>
            <person name="Carril G.P."/>
            <person name="Riedel T."/>
            <person name="Flores-Herrera P.A."/>
            <person name="Nourdin-Galindo G."/>
            <person name="Marshall S.H."/>
            <person name="Overmann J."/>
        </authorList>
    </citation>
    <scope>NUCLEOTIDE SEQUENCE [LARGE SCALE GENOMIC DNA]</scope>
    <source>
        <strain evidence="3 4">Psal-009</strain>
    </source>
</reference>
<accession>A0A9Q6PTH1</accession>
<proteinExistence type="predicted"/>
<name>A0A9Q6PTH1_PISSA</name>